<feature type="transmembrane region" description="Helical" evidence="10">
    <location>
        <begin position="7"/>
        <end position="27"/>
    </location>
</feature>
<keyword evidence="4" id="KW-0256">Endoplasmic reticulum</keyword>
<dbReference type="PANTHER" id="PTHR31651">
    <property type="match status" value="1"/>
</dbReference>
<keyword evidence="7" id="KW-0927">Auxin signaling pathway</keyword>
<feature type="transmembrane region" description="Helical" evidence="10">
    <location>
        <begin position="47"/>
        <end position="66"/>
    </location>
</feature>
<feature type="transmembrane region" description="Helical" evidence="10">
    <location>
        <begin position="73"/>
        <end position="95"/>
    </location>
</feature>
<dbReference type="InterPro" id="IPR004776">
    <property type="entry name" value="Mem_transp_PIN-like"/>
</dbReference>
<keyword evidence="5 10" id="KW-1133">Transmembrane helix</keyword>
<evidence type="ECO:0000256" key="2">
    <source>
        <dbReference type="ARBA" id="ARBA00022448"/>
    </source>
</evidence>
<evidence type="ECO:0000256" key="9">
    <source>
        <dbReference type="ARBA" id="ARBA00025752"/>
    </source>
</evidence>
<organism evidence="11 12">
    <name type="scientific">Corchorus olitorius</name>
    <dbReference type="NCBI Taxonomy" id="93759"/>
    <lineage>
        <taxon>Eukaryota</taxon>
        <taxon>Viridiplantae</taxon>
        <taxon>Streptophyta</taxon>
        <taxon>Embryophyta</taxon>
        <taxon>Tracheophyta</taxon>
        <taxon>Spermatophyta</taxon>
        <taxon>Magnoliopsida</taxon>
        <taxon>eudicotyledons</taxon>
        <taxon>Gunneridae</taxon>
        <taxon>Pentapetalae</taxon>
        <taxon>rosids</taxon>
        <taxon>malvids</taxon>
        <taxon>Malvales</taxon>
        <taxon>Malvaceae</taxon>
        <taxon>Grewioideae</taxon>
        <taxon>Apeibeae</taxon>
        <taxon>Corchorus</taxon>
    </lineage>
</organism>
<dbReference type="STRING" id="93759.A0A1R3KZ02"/>
<evidence type="ECO:0000256" key="4">
    <source>
        <dbReference type="ARBA" id="ARBA00022824"/>
    </source>
</evidence>
<evidence type="ECO:0000313" key="11">
    <source>
        <dbReference type="EMBL" id="OMP12325.1"/>
    </source>
</evidence>
<comment type="caution">
    <text evidence="11">The sequence shown here is derived from an EMBL/GenBank/DDBJ whole genome shotgun (WGS) entry which is preliminary data.</text>
</comment>
<dbReference type="GO" id="GO:0080162">
    <property type="term" value="P:endoplasmic reticulum to cytosol auxin transport"/>
    <property type="evidence" value="ECO:0007669"/>
    <property type="project" value="InterPro"/>
</dbReference>
<name>A0A1R3KZ02_9ROSI</name>
<evidence type="ECO:0000256" key="3">
    <source>
        <dbReference type="ARBA" id="ARBA00022692"/>
    </source>
</evidence>
<protein>
    <submittedName>
        <fullName evidence="11">Auxin efflux carrier</fullName>
    </submittedName>
</protein>
<reference evidence="12" key="1">
    <citation type="submission" date="2013-09" db="EMBL/GenBank/DDBJ databases">
        <title>Corchorus olitorius genome sequencing.</title>
        <authorList>
            <person name="Alam M."/>
            <person name="Haque M.S."/>
            <person name="Islam M.S."/>
            <person name="Emdad E.M."/>
            <person name="Islam M.M."/>
            <person name="Ahmed B."/>
            <person name="Halim A."/>
            <person name="Hossen Q.M.M."/>
            <person name="Hossain M.Z."/>
            <person name="Ahmed R."/>
            <person name="Khan M.M."/>
            <person name="Islam R."/>
            <person name="Rashid M.M."/>
            <person name="Khan S.A."/>
            <person name="Rahman M.S."/>
            <person name="Alam M."/>
            <person name="Yahiya A.S."/>
            <person name="Khan M.S."/>
            <person name="Azam M.S."/>
            <person name="Haque T."/>
            <person name="Lashkar M.Z.H."/>
            <person name="Akhand A.I."/>
            <person name="Morshed G."/>
            <person name="Roy S."/>
            <person name="Uddin K.S."/>
            <person name="Rabeya T."/>
            <person name="Hossain A.S."/>
            <person name="Chowdhury A."/>
            <person name="Snigdha A.R."/>
            <person name="Mortoza M.S."/>
            <person name="Matin S.A."/>
            <person name="Hoque S.M.E."/>
            <person name="Islam M.K."/>
            <person name="Roy D.K."/>
            <person name="Haider R."/>
            <person name="Moosa M.M."/>
            <person name="Elias S.M."/>
            <person name="Hasan A.M."/>
            <person name="Jahan S."/>
            <person name="Shafiuddin M."/>
            <person name="Mahmood N."/>
            <person name="Shommy N.S."/>
        </authorList>
    </citation>
    <scope>NUCLEOTIDE SEQUENCE [LARGE SCALE GENOMIC DNA]</scope>
    <source>
        <strain evidence="12">cv. O-4</strain>
    </source>
</reference>
<comment type="similarity">
    <text evidence="9">Belongs to the auxin efflux carrier (TC 2.A.69.2) family.</text>
</comment>
<comment type="function">
    <text evidence="8">Involved in cellular auxin homeostasis by regulating auxin metabolism. Regulates intracellular auxin accumulation at the endoplasmic reticulum and thus auxin availability for nuclear auxin signaling.</text>
</comment>
<evidence type="ECO:0000313" key="12">
    <source>
        <dbReference type="Proteomes" id="UP000187203"/>
    </source>
</evidence>
<keyword evidence="6 10" id="KW-0472">Membrane</keyword>
<dbReference type="GO" id="GO:0005789">
    <property type="term" value="C:endoplasmic reticulum membrane"/>
    <property type="evidence" value="ECO:0007669"/>
    <property type="project" value="UniProtKB-SubCell"/>
</dbReference>
<gene>
    <name evidence="11" type="ORF">COLO4_03302</name>
</gene>
<evidence type="ECO:0000256" key="5">
    <source>
        <dbReference type="ARBA" id="ARBA00022989"/>
    </source>
</evidence>
<dbReference type="GO" id="GO:0009734">
    <property type="term" value="P:auxin-activated signaling pathway"/>
    <property type="evidence" value="ECO:0007669"/>
    <property type="project" value="UniProtKB-KW"/>
</dbReference>
<feature type="transmembrane region" description="Helical" evidence="10">
    <location>
        <begin position="134"/>
        <end position="154"/>
    </location>
</feature>
<keyword evidence="12" id="KW-1185">Reference proteome</keyword>
<evidence type="ECO:0000256" key="8">
    <source>
        <dbReference type="ARBA" id="ARBA00025100"/>
    </source>
</evidence>
<evidence type="ECO:0000256" key="1">
    <source>
        <dbReference type="ARBA" id="ARBA00004477"/>
    </source>
</evidence>
<dbReference type="AlphaFoldDB" id="A0A1R3KZ02"/>
<dbReference type="Proteomes" id="UP000187203">
    <property type="component" value="Unassembled WGS sequence"/>
</dbReference>
<keyword evidence="2" id="KW-0813">Transport</keyword>
<dbReference type="EMBL" id="AWUE01009538">
    <property type="protein sequence ID" value="OMP12325.1"/>
    <property type="molecule type" value="Genomic_DNA"/>
</dbReference>
<dbReference type="PANTHER" id="PTHR31651:SF33">
    <property type="entry name" value="PROTEIN PIN-LIKES 1"/>
    <property type="match status" value="1"/>
</dbReference>
<accession>A0A1R3KZ02</accession>
<sequence length="298" mass="32462">MAAVLDLFIAATIPVMNVLLTTALGLYLALDHVNIMGDETRKHMNNVVFYVFNPALVASNLAQTITYESMLKLWFMPFNVLLTFVIGSILGWFVIQLTTPPSHLRGLILGSCAAAVCKEKGSPFGSPDVCQSLGMGYVSLSMALGAIYLWSYVFNIVRMYSTTSINDSSTEPLLSKDLLPPHHKENQFLLPCTSCKDKAEATFSSKLKQNFNLLIAKMNLKALFAPSTTGVIVGFVIGLVPQIRKLLIGDNAPLRAIQDSTYIVGNGAIPTLTLIMGGNLLKGMLIKIDFKFCFGCIP</sequence>
<dbReference type="OrthoDB" id="191139at2759"/>
<dbReference type="InterPro" id="IPR045033">
    <property type="entry name" value="PILS1/3/4/5/7"/>
</dbReference>
<keyword evidence="3 10" id="KW-0812">Transmembrane</keyword>
<evidence type="ECO:0000256" key="10">
    <source>
        <dbReference type="SAM" id="Phobius"/>
    </source>
</evidence>
<dbReference type="Pfam" id="PF03547">
    <property type="entry name" value="Mem_trans"/>
    <property type="match status" value="1"/>
</dbReference>
<comment type="subcellular location">
    <subcellularLocation>
        <location evidence="1">Endoplasmic reticulum membrane</location>
        <topology evidence="1">Multi-pass membrane protein</topology>
    </subcellularLocation>
</comment>
<feature type="transmembrane region" description="Helical" evidence="10">
    <location>
        <begin position="222"/>
        <end position="243"/>
    </location>
</feature>
<feature type="transmembrane region" description="Helical" evidence="10">
    <location>
        <begin position="263"/>
        <end position="281"/>
    </location>
</feature>
<proteinExistence type="inferred from homology"/>
<evidence type="ECO:0000256" key="7">
    <source>
        <dbReference type="ARBA" id="ARBA00023294"/>
    </source>
</evidence>
<evidence type="ECO:0000256" key="6">
    <source>
        <dbReference type="ARBA" id="ARBA00023136"/>
    </source>
</evidence>